<feature type="chain" id="PRO_5047527617" evidence="1">
    <location>
        <begin position="32"/>
        <end position="546"/>
    </location>
</feature>
<dbReference type="PANTHER" id="PTHR43649">
    <property type="entry name" value="ARABINOSE-BINDING PROTEIN-RELATED"/>
    <property type="match status" value="1"/>
</dbReference>
<protein>
    <submittedName>
        <fullName evidence="2">Extracellular solute-binding protein</fullName>
    </submittedName>
</protein>
<comment type="caution">
    <text evidence="2">The sequence shown here is derived from an EMBL/GenBank/DDBJ whole genome shotgun (WGS) entry which is preliminary data.</text>
</comment>
<accession>A0ABS7BWR8</accession>
<dbReference type="RefSeq" id="WP_210044097.1">
    <property type="nucleotide sequence ID" value="NZ_JBHLVU010000009.1"/>
</dbReference>
<dbReference type="Gene3D" id="3.40.190.10">
    <property type="entry name" value="Periplasmic binding protein-like II"/>
    <property type="match status" value="2"/>
</dbReference>
<organism evidence="2 3">
    <name type="scientific">Paenibacillus sepulcri</name>
    <dbReference type="NCBI Taxonomy" id="359917"/>
    <lineage>
        <taxon>Bacteria</taxon>
        <taxon>Bacillati</taxon>
        <taxon>Bacillota</taxon>
        <taxon>Bacilli</taxon>
        <taxon>Bacillales</taxon>
        <taxon>Paenibacillaceae</taxon>
        <taxon>Paenibacillus</taxon>
    </lineage>
</organism>
<proteinExistence type="predicted"/>
<name>A0ABS7BWR8_9BACL</name>
<feature type="signal peptide" evidence="1">
    <location>
        <begin position="1"/>
        <end position="31"/>
    </location>
</feature>
<evidence type="ECO:0000313" key="2">
    <source>
        <dbReference type="EMBL" id="MBW7453054.1"/>
    </source>
</evidence>
<dbReference type="InterPro" id="IPR050490">
    <property type="entry name" value="Bact_solute-bd_prot1"/>
</dbReference>
<dbReference type="PROSITE" id="PS51257">
    <property type="entry name" value="PROKAR_LIPOPROTEIN"/>
    <property type="match status" value="1"/>
</dbReference>
<keyword evidence="3" id="KW-1185">Reference proteome</keyword>
<dbReference type="SUPFAM" id="SSF53850">
    <property type="entry name" value="Periplasmic binding protein-like II"/>
    <property type="match status" value="1"/>
</dbReference>
<dbReference type="PANTHER" id="PTHR43649:SF12">
    <property type="entry name" value="DIACETYLCHITOBIOSE BINDING PROTEIN DASA"/>
    <property type="match status" value="1"/>
</dbReference>
<keyword evidence="1" id="KW-0732">Signal</keyword>
<sequence length="546" mass="61323">MVIWKRFRVLTAASSLMIFSMLLTLTSCNPAAESSAPPLAAEKPQITVGIYDRGSVPTAEGTVDNNRWTRWINEHSPVNVKFVPISRGDSVQKYKMLLASGKAPDLILDYEWSFLNELIANQQVLPIDDLVDRYSKDYKQLLDAYPSVRKLATEEDGNMYLIAQITGIKTNHSLLIRSDWLDALHLEQPRTAEELYEVSKAFTYQDPDGNGIKDTLGINFAGLGSLLNGQTAGGIRPIDMMFQNVGYILEDGKVIRAWDRVKAALDYEKQLFEDGLIDHNFLADSSGEKAKLDFVNGKLGIFWVSSGIEDAYPIIQSLIDKVPSAKVKAMPLPEGPFGQFNPFAKAPVQLVGAINKQAESPRDVMKFIDFIVSEEALTALRFGIEGEHYFINKEGCYQYTSREKYNREMAWTLDLYMPASRIILGKCNSLAASLNPEDPIDKDYIMIEKQGEKFSLNPALQFAYPIGNWPTLPQTLQLSINDGTKALTDIYNKAIVNPSYSVEQAVADARNAWEQSGGLAVDEYYGKWFTEKKDRVLFTKDYYSIR</sequence>
<dbReference type="Pfam" id="PF01547">
    <property type="entry name" value="SBP_bac_1"/>
    <property type="match status" value="1"/>
</dbReference>
<reference evidence="2 3" key="1">
    <citation type="submission" date="2021-07" db="EMBL/GenBank/DDBJ databases">
        <title>Paenibacillus radiodurans sp. nov., isolated from the southeastern edge of Tengger Desert.</title>
        <authorList>
            <person name="Zhang G."/>
        </authorList>
    </citation>
    <scope>NUCLEOTIDE SEQUENCE [LARGE SCALE GENOMIC DNA]</scope>
    <source>
        <strain evidence="2 3">CCM 7311</strain>
    </source>
</reference>
<evidence type="ECO:0000256" key="1">
    <source>
        <dbReference type="SAM" id="SignalP"/>
    </source>
</evidence>
<gene>
    <name evidence="2" type="ORF">K0U00_03245</name>
</gene>
<dbReference type="InterPro" id="IPR006059">
    <property type="entry name" value="SBP"/>
</dbReference>
<dbReference type="EMBL" id="JAHZIK010000036">
    <property type="protein sequence ID" value="MBW7453054.1"/>
    <property type="molecule type" value="Genomic_DNA"/>
</dbReference>
<dbReference type="Proteomes" id="UP001519887">
    <property type="component" value="Unassembled WGS sequence"/>
</dbReference>
<evidence type="ECO:0000313" key="3">
    <source>
        <dbReference type="Proteomes" id="UP001519887"/>
    </source>
</evidence>